<evidence type="ECO:0000313" key="1">
    <source>
        <dbReference type="EMBL" id="KTD73702.1"/>
    </source>
</evidence>
<comment type="caution">
    <text evidence="1">The sequence shown here is derived from an EMBL/GenBank/DDBJ whole genome shotgun (WGS) entry which is preliminary data.</text>
</comment>
<dbReference type="RefSeq" id="WP_238584088.1">
    <property type="nucleotide sequence ID" value="NZ_CAAAIP010000008.1"/>
</dbReference>
<organism evidence="1 2">
    <name type="scientific">Legionella tucsonensis</name>
    <dbReference type="NCBI Taxonomy" id="40335"/>
    <lineage>
        <taxon>Bacteria</taxon>
        <taxon>Pseudomonadati</taxon>
        <taxon>Pseudomonadota</taxon>
        <taxon>Gammaproteobacteria</taxon>
        <taxon>Legionellales</taxon>
        <taxon>Legionellaceae</taxon>
        <taxon>Legionella</taxon>
    </lineage>
</organism>
<keyword evidence="2" id="KW-1185">Reference proteome</keyword>
<dbReference type="NCBIfam" id="NF047412">
    <property type="entry name" value="sig_GCG_CRPN_rpt"/>
    <property type="match status" value="1"/>
</dbReference>
<dbReference type="PATRIC" id="fig|40335.7.peg.1642"/>
<name>A0A0W0ZXG1_9GAMM</name>
<protein>
    <submittedName>
        <fullName evidence="1">Uncharacterized protein</fullName>
    </submittedName>
</protein>
<evidence type="ECO:0000313" key="2">
    <source>
        <dbReference type="Proteomes" id="UP000054693"/>
    </source>
</evidence>
<reference evidence="1 2" key="1">
    <citation type="submission" date="2015-11" db="EMBL/GenBank/DDBJ databases">
        <title>Genomic analysis of 38 Legionella species identifies large and diverse effector repertoires.</title>
        <authorList>
            <person name="Burstein D."/>
            <person name="Amaro F."/>
            <person name="Zusman T."/>
            <person name="Lifshitz Z."/>
            <person name="Cohen O."/>
            <person name="Gilbert J.A."/>
            <person name="Pupko T."/>
            <person name="Shuman H.A."/>
            <person name="Segal G."/>
        </authorList>
    </citation>
    <scope>NUCLEOTIDE SEQUENCE [LARGE SCALE GENOMIC DNA]</scope>
    <source>
        <strain evidence="1 2">ATCC 49180</strain>
    </source>
</reference>
<dbReference type="AlphaFoldDB" id="A0A0W0ZXG1"/>
<dbReference type="InterPro" id="IPR058110">
    <property type="entry name" value="GCG_CRPN_dom"/>
</dbReference>
<gene>
    <name evidence="1" type="ORF">Ltuc_1549</name>
</gene>
<dbReference type="Proteomes" id="UP000054693">
    <property type="component" value="Unassembled WGS sequence"/>
</dbReference>
<dbReference type="EMBL" id="LNZA01000001">
    <property type="protein sequence ID" value="KTD73702.1"/>
    <property type="molecule type" value="Genomic_DNA"/>
</dbReference>
<proteinExistence type="predicted"/>
<sequence length="96" mass="10442">MNTSSSISIMLRTGIIVSSLFFAIGYTSIASAAQGCGHGYHRNMYGMCVLNAPGPNSSPAPYHPGCWRNAWVNYVDIDNHFLGLAFLKRESQLSSI</sequence>
<accession>A0A0W0ZXG1</accession>
<dbReference type="STRING" id="40335.Ltuc_1549"/>